<evidence type="ECO:0000313" key="1">
    <source>
        <dbReference type="EMBL" id="KAJ0052811.1"/>
    </source>
</evidence>
<organism evidence="1 2">
    <name type="scientific">Pistacia integerrima</name>
    <dbReference type="NCBI Taxonomy" id="434235"/>
    <lineage>
        <taxon>Eukaryota</taxon>
        <taxon>Viridiplantae</taxon>
        <taxon>Streptophyta</taxon>
        <taxon>Embryophyta</taxon>
        <taxon>Tracheophyta</taxon>
        <taxon>Spermatophyta</taxon>
        <taxon>Magnoliopsida</taxon>
        <taxon>eudicotyledons</taxon>
        <taxon>Gunneridae</taxon>
        <taxon>Pentapetalae</taxon>
        <taxon>rosids</taxon>
        <taxon>malvids</taxon>
        <taxon>Sapindales</taxon>
        <taxon>Anacardiaceae</taxon>
        <taxon>Pistacia</taxon>
    </lineage>
</organism>
<proteinExistence type="predicted"/>
<sequence>MAFSAPLLTLTPLILLLLSPLIQAQSAPAPAPAGPINITGILDKGGQFTTFIKLLTSTQAANQIENQINNSNQGMTVFAPTDNAFNNLKAGSLNQLNDQEQVQLVQYHILPVFYKLNGRANQVNVSTGLVETQVNNALRQESPLAVYQVDQVLLPNALFGVKPPSAAPVPSSKTPSSSSNTTRAAADGPTSEDNSGSSGRINMGLGLVAGLALFCVGVVS</sequence>
<evidence type="ECO:0000313" key="2">
    <source>
        <dbReference type="Proteomes" id="UP001163603"/>
    </source>
</evidence>
<comment type="caution">
    <text evidence="1">The sequence shown here is derived from an EMBL/GenBank/DDBJ whole genome shotgun (WGS) entry which is preliminary data.</text>
</comment>
<gene>
    <name evidence="1" type="ORF">Pint_02344</name>
</gene>
<protein>
    <submittedName>
        <fullName evidence="1">Uncharacterized protein</fullName>
    </submittedName>
</protein>
<name>A0ACC0ZHV0_9ROSI</name>
<accession>A0ACC0ZHV0</accession>
<dbReference type="Proteomes" id="UP001163603">
    <property type="component" value="Chromosome 1"/>
</dbReference>
<reference evidence="2" key="1">
    <citation type="journal article" date="2023" name="G3 (Bethesda)">
        <title>Genome assembly and association tests identify interacting loci associated with vigor, precocity, and sex in interspecific pistachio rootstocks.</title>
        <authorList>
            <person name="Palmer W."/>
            <person name="Jacygrad E."/>
            <person name="Sagayaradj S."/>
            <person name="Cavanaugh K."/>
            <person name="Han R."/>
            <person name="Bertier L."/>
            <person name="Beede B."/>
            <person name="Kafkas S."/>
            <person name="Golino D."/>
            <person name="Preece J."/>
            <person name="Michelmore R."/>
        </authorList>
    </citation>
    <scope>NUCLEOTIDE SEQUENCE [LARGE SCALE GENOMIC DNA]</scope>
</reference>
<keyword evidence="2" id="KW-1185">Reference proteome</keyword>
<dbReference type="EMBL" id="CM047736">
    <property type="protein sequence ID" value="KAJ0052811.1"/>
    <property type="molecule type" value="Genomic_DNA"/>
</dbReference>